<sequence length="49" mass="5570">MSSNSNLSNGVDTLQPDLQHSELDRFAEVANTVADAAREVIRKYFRKKF</sequence>
<dbReference type="EMBL" id="OIVN01001513">
    <property type="protein sequence ID" value="SPC94822.1"/>
    <property type="molecule type" value="Genomic_DNA"/>
</dbReference>
<dbReference type="AlphaFoldDB" id="A0A2N9G5H4"/>
<protein>
    <submittedName>
        <fullName evidence="1">Uncharacterized protein</fullName>
    </submittedName>
</protein>
<name>A0A2N9G5H4_FAGSY</name>
<accession>A0A2N9G5H4</accession>
<gene>
    <name evidence="1" type="ORF">FSB_LOCUS22704</name>
</gene>
<reference evidence="1" key="1">
    <citation type="submission" date="2018-02" db="EMBL/GenBank/DDBJ databases">
        <authorList>
            <person name="Cohen D.B."/>
            <person name="Kent A.D."/>
        </authorList>
    </citation>
    <scope>NUCLEOTIDE SEQUENCE</scope>
</reference>
<organism evidence="1">
    <name type="scientific">Fagus sylvatica</name>
    <name type="common">Beechnut</name>
    <dbReference type="NCBI Taxonomy" id="28930"/>
    <lineage>
        <taxon>Eukaryota</taxon>
        <taxon>Viridiplantae</taxon>
        <taxon>Streptophyta</taxon>
        <taxon>Embryophyta</taxon>
        <taxon>Tracheophyta</taxon>
        <taxon>Spermatophyta</taxon>
        <taxon>Magnoliopsida</taxon>
        <taxon>eudicotyledons</taxon>
        <taxon>Gunneridae</taxon>
        <taxon>Pentapetalae</taxon>
        <taxon>rosids</taxon>
        <taxon>fabids</taxon>
        <taxon>Fagales</taxon>
        <taxon>Fagaceae</taxon>
        <taxon>Fagus</taxon>
    </lineage>
</organism>
<evidence type="ECO:0000313" key="1">
    <source>
        <dbReference type="EMBL" id="SPC94822.1"/>
    </source>
</evidence>
<proteinExistence type="predicted"/>